<dbReference type="InterPro" id="IPR032790">
    <property type="entry name" value="GDE_C"/>
</dbReference>
<protein>
    <submittedName>
        <fullName evidence="3">Amylo-alpha-1,6-glucosidase</fullName>
    </submittedName>
</protein>
<keyword evidence="4" id="KW-1185">Reference proteome</keyword>
<evidence type="ECO:0000259" key="1">
    <source>
        <dbReference type="Pfam" id="PF06202"/>
    </source>
</evidence>
<dbReference type="GeneID" id="82891820"/>
<feature type="domain" description="Glycogen debranching enzyme bacterial and archaeal type N-terminal" evidence="2">
    <location>
        <begin position="20"/>
        <end position="239"/>
    </location>
</feature>
<gene>
    <name evidence="3" type="ORF">NQ491_08760</name>
</gene>
<dbReference type="InterPro" id="IPR024742">
    <property type="entry name" value="Glycogen_debranch_N"/>
</dbReference>
<dbReference type="Pfam" id="PF06202">
    <property type="entry name" value="GDE_C"/>
    <property type="match status" value="1"/>
</dbReference>
<evidence type="ECO:0000313" key="4">
    <source>
        <dbReference type="Proteomes" id="UP001059295"/>
    </source>
</evidence>
<dbReference type="InterPro" id="IPR010401">
    <property type="entry name" value="AGL/Gdb1"/>
</dbReference>
<dbReference type="InterPro" id="IPR012341">
    <property type="entry name" value="6hp_glycosidase-like_sf"/>
</dbReference>
<dbReference type="SUPFAM" id="SSF48208">
    <property type="entry name" value="Six-hairpin glycosidases"/>
    <property type="match status" value="1"/>
</dbReference>
<feature type="domain" description="Glycogen debranching enzyme C-terminal" evidence="1">
    <location>
        <begin position="277"/>
        <end position="633"/>
    </location>
</feature>
<dbReference type="PANTHER" id="PTHR10569:SF2">
    <property type="entry name" value="GLYCOGEN DEBRANCHING ENZYME"/>
    <property type="match status" value="1"/>
</dbReference>
<evidence type="ECO:0000259" key="2">
    <source>
        <dbReference type="Pfam" id="PF12439"/>
    </source>
</evidence>
<evidence type="ECO:0000313" key="3">
    <source>
        <dbReference type="EMBL" id="UWN56736.1"/>
    </source>
</evidence>
<reference evidence="3" key="1">
    <citation type="journal article" date="2022" name="Cell">
        <title>Design, construction, and in vivo augmentation of a complex gut microbiome.</title>
        <authorList>
            <person name="Cheng A.G."/>
            <person name="Ho P.Y."/>
            <person name="Aranda-Diaz A."/>
            <person name="Jain S."/>
            <person name="Yu F.B."/>
            <person name="Meng X."/>
            <person name="Wang M."/>
            <person name="Iakiviak M."/>
            <person name="Nagashima K."/>
            <person name="Zhao A."/>
            <person name="Murugkar P."/>
            <person name="Patil A."/>
            <person name="Atabakhsh K."/>
            <person name="Weakley A."/>
            <person name="Yan J."/>
            <person name="Brumbaugh A.R."/>
            <person name="Higginbottom S."/>
            <person name="Dimas A."/>
            <person name="Shiver A.L."/>
            <person name="Deutschbauer A."/>
            <person name="Neff N."/>
            <person name="Sonnenburg J.L."/>
            <person name="Huang K.C."/>
            <person name="Fischbach M.A."/>
        </authorList>
    </citation>
    <scope>NUCLEOTIDE SEQUENCE</scope>
    <source>
        <strain evidence="3">AP11</strain>
    </source>
</reference>
<dbReference type="EMBL" id="CP102294">
    <property type="protein sequence ID" value="UWN56736.1"/>
    <property type="molecule type" value="Genomic_DNA"/>
</dbReference>
<dbReference type="InterPro" id="IPR008928">
    <property type="entry name" value="6-hairpin_glycosidase_sf"/>
</dbReference>
<organism evidence="3 4">
    <name type="scientific">Alistipes ihumii AP11</name>
    <dbReference type="NCBI Taxonomy" id="1211813"/>
    <lineage>
        <taxon>Bacteria</taxon>
        <taxon>Pseudomonadati</taxon>
        <taxon>Bacteroidota</taxon>
        <taxon>Bacteroidia</taxon>
        <taxon>Bacteroidales</taxon>
        <taxon>Rikenellaceae</taxon>
        <taxon>Alistipes</taxon>
    </lineage>
</organism>
<dbReference type="Gene3D" id="1.50.10.10">
    <property type="match status" value="1"/>
</dbReference>
<dbReference type="PANTHER" id="PTHR10569">
    <property type="entry name" value="GLYCOGEN DEBRANCHING ENZYME"/>
    <property type="match status" value="1"/>
</dbReference>
<dbReference type="RefSeq" id="WP_019246883.1">
    <property type="nucleotide sequence ID" value="NZ_CAPH01000023.1"/>
</dbReference>
<name>A0ABY5UXQ3_9BACT</name>
<proteinExistence type="predicted"/>
<dbReference type="Proteomes" id="UP001059295">
    <property type="component" value="Chromosome"/>
</dbReference>
<sequence>MAVLHFDKNELGNLEYSLQREMLSTNRAGGYMSTTIVCCNTRKYHGLMVCPKDDRDENNYVLLSSVDETVVQHEQSFNLAIHRFPGVYDPRGHKYITDFTYTPAPAITYRVGGVILKKELLWIHSRTQLLIRYTLLDARSQTQLRLRPFLAFRDRHTVGRANMEADGRSYPIEGGVRNRLYEGFPWLHMQIDAPSEFVAAPDWYYNFEYGEEIARGYPGHEDLLTTGYFELDIAKGQSVIFSCSTEPVDPSTLDQVFEEELSRRSNKIDFLSCLRHSARQFIVRNGDRTEVVAGYPWFGRWGRDTFIALPGITLTQGDDRSCREVLDTMVSQMQGGLFPNMGNAYNSVDAPLWFFWTLQAYEPFAGGPRKLWKKYGSPMKAILEAYRDGANPYVRVDDNALVWAAHPRYAMTWMDAVVDGKPVTGREGYQVEVNALWYNAVRYALELARKSKDTAFVERWEPMPERIRKSFLELFWYEREEFLADYVDEHGQNTFIRPNQIIACSLPYGMLGEGMKRSVIDTVRRHLLTPKGLRTLSPRNPLYEGRCVGDQPTRDRAYHQGTVWPWLLEHYVKACFDMHGKAFLPEARDMLKNFEEDISVSGIASINEIYDGDPPHNPRGAVSQAWSVGAILRIAQMIEAYEIKK</sequence>
<accession>A0ABY5UXQ3</accession>
<dbReference type="Pfam" id="PF12439">
    <property type="entry name" value="GDE_N"/>
    <property type="match status" value="1"/>
</dbReference>